<name>A0AAV4VYJ7_CAEEX</name>
<dbReference type="AlphaFoldDB" id="A0AAV4VYJ7"/>
<dbReference type="Proteomes" id="UP001054945">
    <property type="component" value="Unassembled WGS sequence"/>
</dbReference>
<protein>
    <submittedName>
        <fullName evidence="1">Uncharacterized protein</fullName>
    </submittedName>
</protein>
<accession>A0AAV4VYJ7</accession>
<dbReference type="EMBL" id="BPLR01015245">
    <property type="protein sequence ID" value="GIY74689.1"/>
    <property type="molecule type" value="Genomic_DNA"/>
</dbReference>
<proteinExistence type="predicted"/>
<gene>
    <name evidence="1" type="ORF">CEXT_731231</name>
</gene>
<reference evidence="1 2" key="1">
    <citation type="submission" date="2021-06" db="EMBL/GenBank/DDBJ databases">
        <title>Caerostris extrusa draft genome.</title>
        <authorList>
            <person name="Kono N."/>
            <person name="Arakawa K."/>
        </authorList>
    </citation>
    <scope>NUCLEOTIDE SEQUENCE [LARGE SCALE GENOMIC DNA]</scope>
</reference>
<sequence>MQRGRAVPFPTSYQCAITSIADADLLAAGLLIFYWQNQRTWDKIYHNKENSSKSSVLNITADKRKNRIVAFYHYGLLTSPWSITRTSAPVQMHTVFIEYQQSNEKMKFSEKKSEGGVRNKNWHALTHCF</sequence>
<evidence type="ECO:0000313" key="2">
    <source>
        <dbReference type="Proteomes" id="UP001054945"/>
    </source>
</evidence>
<keyword evidence="2" id="KW-1185">Reference proteome</keyword>
<organism evidence="1 2">
    <name type="scientific">Caerostris extrusa</name>
    <name type="common">Bark spider</name>
    <name type="synonym">Caerostris bankana</name>
    <dbReference type="NCBI Taxonomy" id="172846"/>
    <lineage>
        <taxon>Eukaryota</taxon>
        <taxon>Metazoa</taxon>
        <taxon>Ecdysozoa</taxon>
        <taxon>Arthropoda</taxon>
        <taxon>Chelicerata</taxon>
        <taxon>Arachnida</taxon>
        <taxon>Araneae</taxon>
        <taxon>Araneomorphae</taxon>
        <taxon>Entelegynae</taxon>
        <taxon>Araneoidea</taxon>
        <taxon>Araneidae</taxon>
        <taxon>Caerostris</taxon>
    </lineage>
</organism>
<comment type="caution">
    <text evidence="1">The sequence shown here is derived from an EMBL/GenBank/DDBJ whole genome shotgun (WGS) entry which is preliminary data.</text>
</comment>
<evidence type="ECO:0000313" key="1">
    <source>
        <dbReference type="EMBL" id="GIY74689.1"/>
    </source>
</evidence>